<sequence>MSNLIGFYYNYNQGTNGTNYPSIAQWPQGYVPIAIHSFDYDNDHIGNPDATCKRQDDIWKLAQQTPEYQNFVNNATFKASLAQVQNLTGWTDLNFENMWYIDDTLYIEHFVYNLPKVDTNLLKLFDFINLTTDISYDWTNGWELTPYKGINFTEELRKVRGGTLLWSIIDLMNNKIYCRTNPTDTSGLCNWMNKLKYYAYSAHDTTLAALFATFGFKRPNYNEDGYPHYSSCVTVELWLDNNTKPYVKVLYWPLNQDIEYVTQYITGCDENCSLDKFINRSLPYKPGNDGNIVEWCNVPLFGEESTTPKSKAGMSIRILNLIYNLILIMCLISALLI</sequence>
<keyword evidence="2" id="KW-0812">Transmembrane</keyword>
<keyword evidence="3" id="KW-1185">Reference proteome</keyword>
<proteinExistence type="inferred from homology"/>
<evidence type="ECO:0000256" key="1">
    <source>
        <dbReference type="ARBA" id="ARBA00005375"/>
    </source>
</evidence>
<keyword evidence="2" id="KW-1133">Transmembrane helix</keyword>
<dbReference type="SUPFAM" id="SSF53254">
    <property type="entry name" value="Phosphoglycerate mutase-like"/>
    <property type="match status" value="1"/>
</dbReference>
<accession>A0A914CYL6</accession>
<dbReference type="InterPro" id="IPR029033">
    <property type="entry name" value="His_PPase_superfam"/>
</dbReference>
<dbReference type="Proteomes" id="UP000887540">
    <property type="component" value="Unplaced"/>
</dbReference>
<keyword evidence="2" id="KW-0472">Membrane</keyword>
<evidence type="ECO:0000313" key="4">
    <source>
        <dbReference type="WBParaSite" id="ACRNAN_scaffold1597.g14550.t1"/>
    </source>
</evidence>
<dbReference type="AlphaFoldDB" id="A0A914CYL6"/>
<protein>
    <submittedName>
        <fullName evidence="4">Acid phosphatase</fullName>
    </submittedName>
</protein>
<dbReference type="WBParaSite" id="ACRNAN_scaffold1597.g14550.t1">
    <property type="protein sequence ID" value="ACRNAN_scaffold1597.g14550.t1"/>
    <property type="gene ID" value="ACRNAN_scaffold1597.g14550"/>
</dbReference>
<dbReference type="InterPro" id="IPR050645">
    <property type="entry name" value="Histidine_acid_phosphatase"/>
</dbReference>
<dbReference type="Gene3D" id="3.40.50.1240">
    <property type="entry name" value="Phosphoglycerate mutase-like"/>
    <property type="match status" value="1"/>
</dbReference>
<feature type="transmembrane region" description="Helical" evidence="2">
    <location>
        <begin position="318"/>
        <end position="336"/>
    </location>
</feature>
<dbReference type="GO" id="GO:0016791">
    <property type="term" value="F:phosphatase activity"/>
    <property type="evidence" value="ECO:0007669"/>
    <property type="project" value="TreeGrafter"/>
</dbReference>
<dbReference type="Pfam" id="PF00328">
    <property type="entry name" value="His_Phos_2"/>
    <property type="match status" value="1"/>
</dbReference>
<evidence type="ECO:0000256" key="2">
    <source>
        <dbReference type="SAM" id="Phobius"/>
    </source>
</evidence>
<name>A0A914CYL6_9BILA</name>
<organism evidence="3 4">
    <name type="scientific">Acrobeloides nanus</name>
    <dbReference type="NCBI Taxonomy" id="290746"/>
    <lineage>
        <taxon>Eukaryota</taxon>
        <taxon>Metazoa</taxon>
        <taxon>Ecdysozoa</taxon>
        <taxon>Nematoda</taxon>
        <taxon>Chromadorea</taxon>
        <taxon>Rhabditida</taxon>
        <taxon>Tylenchina</taxon>
        <taxon>Cephalobomorpha</taxon>
        <taxon>Cephaloboidea</taxon>
        <taxon>Cephalobidae</taxon>
        <taxon>Acrobeloides</taxon>
    </lineage>
</organism>
<dbReference type="CDD" id="cd07061">
    <property type="entry name" value="HP_HAP_like"/>
    <property type="match status" value="1"/>
</dbReference>
<evidence type="ECO:0000313" key="3">
    <source>
        <dbReference type="Proteomes" id="UP000887540"/>
    </source>
</evidence>
<dbReference type="PANTHER" id="PTHR11567">
    <property type="entry name" value="ACID PHOSPHATASE-RELATED"/>
    <property type="match status" value="1"/>
</dbReference>
<dbReference type="InterPro" id="IPR000560">
    <property type="entry name" value="His_Pase_clade-2"/>
</dbReference>
<comment type="similarity">
    <text evidence="1">Belongs to the histidine acid phosphatase family.</text>
</comment>
<dbReference type="PANTHER" id="PTHR11567:SF198">
    <property type="entry name" value="HISTIDINE ACID PHOSPHATASE"/>
    <property type="match status" value="1"/>
</dbReference>
<reference evidence="4" key="1">
    <citation type="submission" date="2022-11" db="UniProtKB">
        <authorList>
            <consortium name="WormBaseParasite"/>
        </authorList>
    </citation>
    <scope>IDENTIFICATION</scope>
</reference>